<dbReference type="EnsemblProtists" id="EOD40402">
    <property type="protein sequence ID" value="EOD40402"/>
    <property type="gene ID" value="EMIHUDRAFT_361066"/>
</dbReference>
<accession>A0A0D3KXB7</accession>
<dbReference type="AlphaFoldDB" id="A0A0D3KXB7"/>
<dbReference type="KEGG" id="ehx:EMIHUDRAFT_361066"/>
<dbReference type="RefSeq" id="XP_005792831.1">
    <property type="nucleotide sequence ID" value="XM_005792774.1"/>
</dbReference>
<sequence length="89" mass="9720">MKPRRHRTSNTGRGSPPLFWSEDGLSRALEKLSGRLETRTAPLLDVTAAPGASRCAPDPRPLSHTSDPPCAAHLSAVRRLERLSPNRDV</sequence>
<protein>
    <submittedName>
        <fullName evidence="2">Uncharacterized protein</fullName>
    </submittedName>
</protein>
<dbReference type="PaxDb" id="2903-EOD40402"/>
<reference evidence="3" key="1">
    <citation type="journal article" date="2013" name="Nature">
        <title>Pan genome of the phytoplankton Emiliania underpins its global distribution.</title>
        <authorList>
            <person name="Read B.A."/>
            <person name="Kegel J."/>
            <person name="Klute M.J."/>
            <person name="Kuo A."/>
            <person name="Lefebvre S.C."/>
            <person name="Maumus F."/>
            <person name="Mayer C."/>
            <person name="Miller J."/>
            <person name="Monier A."/>
            <person name="Salamov A."/>
            <person name="Young J."/>
            <person name="Aguilar M."/>
            <person name="Claverie J.M."/>
            <person name="Frickenhaus S."/>
            <person name="Gonzalez K."/>
            <person name="Herman E.K."/>
            <person name="Lin Y.C."/>
            <person name="Napier J."/>
            <person name="Ogata H."/>
            <person name="Sarno A.F."/>
            <person name="Shmutz J."/>
            <person name="Schroeder D."/>
            <person name="de Vargas C."/>
            <person name="Verret F."/>
            <person name="von Dassow P."/>
            <person name="Valentin K."/>
            <person name="Van de Peer Y."/>
            <person name="Wheeler G."/>
            <person name="Dacks J.B."/>
            <person name="Delwiche C.F."/>
            <person name="Dyhrman S.T."/>
            <person name="Glockner G."/>
            <person name="John U."/>
            <person name="Richards T."/>
            <person name="Worden A.Z."/>
            <person name="Zhang X."/>
            <person name="Grigoriev I.V."/>
            <person name="Allen A.E."/>
            <person name="Bidle K."/>
            <person name="Borodovsky M."/>
            <person name="Bowler C."/>
            <person name="Brownlee C."/>
            <person name="Cock J.M."/>
            <person name="Elias M."/>
            <person name="Gladyshev V.N."/>
            <person name="Groth M."/>
            <person name="Guda C."/>
            <person name="Hadaegh A."/>
            <person name="Iglesias-Rodriguez M.D."/>
            <person name="Jenkins J."/>
            <person name="Jones B.M."/>
            <person name="Lawson T."/>
            <person name="Leese F."/>
            <person name="Lindquist E."/>
            <person name="Lobanov A."/>
            <person name="Lomsadze A."/>
            <person name="Malik S.B."/>
            <person name="Marsh M.E."/>
            <person name="Mackinder L."/>
            <person name="Mock T."/>
            <person name="Mueller-Roeber B."/>
            <person name="Pagarete A."/>
            <person name="Parker M."/>
            <person name="Probert I."/>
            <person name="Quesneville H."/>
            <person name="Raines C."/>
            <person name="Rensing S.A."/>
            <person name="Riano-Pachon D.M."/>
            <person name="Richier S."/>
            <person name="Rokitta S."/>
            <person name="Shiraiwa Y."/>
            <person name="Soanes D.M."/>
            <person name="van der Giezen M."/>
            <person name="Wahlund T.M."/>
            <person name="Williams B."/>
            <person name="Wilson W."/>
            <person name="Wolfe G."/>
            <person name="Wurch L.L."/>
        </authorList>
    </citation>
    <scope>NUCLEOTIDE SEQUENCE</scope>
</reference>
<name>A0A0D3KXB7_EMIH1</name>
<evidence type="ECO:0000256" key="1">
    <source>
        <dbReference type="SAM" id="MobiDB-lite"/>
    </source>
</evidence>
<keyword evidence="3" id="KW-1185">Reference proteome</keyword>
<evidence type="ECO:0000313" key="2">
    <source>
        <dbReference type="EnsemblProtists" id="EOD40402"/>
    </source>
</evidence>
<dbReference type="Proteomes" id="UP000013827">
    <property type="component" value="Unassembled WGS sequence"/>
</dbReference>
<dbReference type="HOGENOM" id="CLU_2337955_0_0_1"/>
<feature type="region of interest" description="Disordered" evidence="1">
    <location>
        <begin position="43"/>
        <end position="70"/>
    </location>
</feature>
<proteinExistence type="predicted"/>
<evidence type="ECO:0000313" key="3">
    <source>
        <dbReference type="Proteomes" id="UP000013827"/>
    </source>
</evidence>
<feature type="region of interest" description="Disordered" evidence="1">
    <location>
        <begin position="1"/>
        <end position="21"/>
    </location>
</feature>
<dbReference type="GeneID" id="17285673"/>
<organism evidence="2 3">
    <name type="scientific">Emiliania huxleyi (strain CCMP1516)</name>
    <dbReference type="NCBI Taxonomy" id="280463"/>
    <lineage>
        <taxon>Eukaryota</taxon>
        <taxon>Haptista</taxon>
        <taxon>Haptophyta</taxon>
        <taxon>Prymnesiophyceae</taxon>
        <taxon>Isochrysidales</taxon>
        <taxon>Noelaerhabdaceae</taxon>
        <taxon>Emiliania</taxon>
    </lineage>
</organism>
<reference evidence="2" key="2">
    <citation type="submission" date="2024-10" db="UniProtKB">
        <authorList>
            <consortium name="EnsemblProtists"/>
        </authorList>
    </citation>
    <scope>IDENTIFICATION</scope>
</reference>